<organism evidence="1 2">
    <name type="scientific">Microvirga subterranea</name>
    <dbReference type="NCBI Taxonomy" id="186651"/>
    <lineage>
        <taxon>Bacteria</taxon>
        <taxon>Pseudomonadati</taxon>
        <taxon>Pseudomonadota</taxon>
        <taxon>Alphaproteobacteria</taxon>
        <taxon>Hyphomicrobiales</taxon>
        <taxon>Methylobacteriaceae</taxon>
        <taxon>Microvirga</taxon>
    </lineage>
</organism>
<keyword evidence="2" id="KW-1185">Reference proteome</keyword>
<comment type="caution">
    <text evidence="1">The sequence shown here is derived from an EMBL/GenBank/DDBJ whole genome shotgun (WGS) entry which is preliminary data.</text>
</comment>
<protein>
    <submittedName>
        <fullName evidence="1">Uncharacterized protein</fullName>
    </submittedName>
</protein>
<proteinExistence type="predicted"/>
<dbReference type="AlphaFoldDB" id="A0A370HJ04"/>
<dbReference type="RefSeq" id="WP_114770596.1">
    <property type="nucleotide sequence ID" value="NZ_QQBB01000005.1"/>
</dbReference>
<sequence>MKHTQLRLPCVTLHSPHAGTSVRVAECELTRVVAAASRWRDLKDLLRLDLLSHAGGYLLAGRDLATQQRCLRVGEVSELRRRLRDGRWDAYLRPEDEVFVLTATGCVLTRADVLHWRERLCGLAWSAGRVRVVRGRADGDIAPPPARREMLDLLLADGLPLLCAAGCRWLAPRSSQTRRAA</sequence>
<name>A0A370HJ04_9HYPH</name>
<accession>A0A370HJ04</accession>
<evidence type="ECO:0000313" key="1">
    <source>
        <dbReference type="EMBL" id="RDI58572.1"/>
    </source>
</evidence>
<dbReference type="Proteomes" id="UP000254925">
    <property type="component" value="Unassembled WGS sequence"/>
</dbReference>
<gene>
    <name evidence="1" type="ORF">DES45_10595</name>
</gene>
<reference evidence="1 2" key="1">
    <citation type="submission" date="2018-07" db="EMBL/GenBank/DDBJ databases">
        <title>Genomic Encyclopedia of Type Strains, Phase IV (KMG-IV): sequencing the most valuable type-strain genomes for metagenomic binning, comparative biology and taxonomic classification.</title>
        <authorList>
            <person name="Goeker M."/>
        </authorList>
    </citation>
    <scope>NUCLEOTIDE SEQUENCE [LARGE SCALE GENOMIC DNA]</scope>
    <source>
        <strain evidence="1 2">DSM 14364</strain>
    </source>
</reference>
<evidence type="ECO:0000313" key="2">
    <source>
        <dbReference type="Proteomes" id="UP000254925"/>
    </source>
</evidence>
<dbReference type="EMBL" id="QQBB01000005">
    <property type="protein sequence ID" value="RDI58572.1"/>
    <property type="molecule type" value="Genomic_DNA"/>
</dbReference>